<protein>
    <submittedName>
        <fullName evidence="1">8707_t:CDS:1</fullName>
    </submittedName>
</protein>
<keyword evidence="2" id="KW-1185">Reference proteome</keyword>
<feature type="non-terminal residue" evidence="1">
    <location>
        <position position="59"/>
    </location>
</feature>
<evidence type="ECO:0000313" key="2">
    <source>
        <dbReference type="Proteomes" id="UP000789920"/>
    </source>
</evidence>
<dbReference type="EMBL" id="CAJVQC010020185">
    <property type="protein sequence ID" value="CAG8706471.1"/>
    <property type="molecule type" value="Genomic_DNA"/>
</dbReference>
<organism evidence="1 2">
    <name type="scientific">Racocetra persica</name>
    <dbReference type="NCBI Taxonomy" id="160502"/>
    <lineage>
        <taxon>Eukaryota</taxon>
        <taxon>Fungi</taxon>
        <taxon>Fungi incertae sedis</taxon>
        <taxon>Mucoromycota</taxon>
        <taxon>Glomeromycotina</taxon>
        <taxon>Glomeromycetes</taxon>
        <taxon>Diversisporales</taxon>
        <taxon>Gigasporaceae</taxon>
        <taxon>Racocetra</taxon>
    </lineage>
</organism>
<evidence type="ECO:0000313" key="1">
    <source>
        <dbReference type="EMBL" id="CAG8706471.1"/>
    </source>
</evidence>
<sequence length="59" mass="6654">MSVMLMKRREDHGWKNKNLPGLRMGDQNAMDQGGRTYNHENCCSNGVGMGKDDIIENKA</sequence>
<comment type="caution">
    <text evidence="1">The sequence shown here is derived from an EMBL/GenBank/DDBJ whole genome shotgun (WGS) entry which is preliminary data.</text>
</comment>
<gene>
    <name evidence="1" type="ORF">RPERSI_LOCUS10263</name>
</gene>
<proteinExistence type="predicted"/>
<accession>A0ACA9PH00</accession>
<reference evidence="1" key="1">
    <citation type="submission" date="2021-06" db="EMBL/GenBank/DDBJ databases">
        <authorList>
            <person name="Kallberg Y."/>
            <person name="Tangrot J."/>
            <person name="Rosling A."/>
        </authorList>
    </citation>
    <scope>NUCLEOTIDE SEQUENCE</scope>
    <source>
        <strain evidence="1">MA461A</strain>
    </source>
</reference>
<dbReference type="Proteomes" id="UP000789920">
    <property type="component" value="Unassembled WGS sequence"/>
</dbReference>
<name>A0ACA9PH00_9GLOM</name>